<dbReference type="Proteomes" id="UP000188543">
    <property type="component" value="Unassembled WGS sequence"/>
</dbReference>
<evidence type="ECO:0000313" key="2">
    <source>
        <dbReference type="Proteomes" id="UP000188543"/>
    </source>
</evidence>
<sequence length="79" mass="8773">MPAPTLDDLTVSRRDAETLEVSSWLTSGRCATVFKFSFSSRYSVQPFLIPSYMQGITHALILAAVERFVAHEQNSPQPA</sequence>
<gene>
    <name evidence="1" type="ORF">A8E72_20125</name>
</gene>
<reference evidence="1 2" key="1">
    <citation type="submission" date="2016-08" db="EMBL/GenBank/DDBJ databases">
        <authorList>
            <person name="Seilhamer J.J."/>
        </authorList>
    </citation>
    <scope>NUCLEOTIDE SEQUENCE [LARGE SCALE GENOMIC DNA]</scope>
    <source>
        <strain evidence="1 2">VC14762</strain>
    </source>
</reference>
<name>A0A1V2W191_9BURK</name>
<evidence type="ECO:0000313" key="1">
    <source>
        <dbReference type="EMBL" id="ONU83303.1"/>
    </source>
</evidence>
<dbReference type="RefSeq" id="WP_077176548.1">
    <property type="nucleotide sequence ID" value="NZ_MUTB01000105.1"/>
</dbReference>
<proteinExistence type="predicted"/>
<organism evidence="1 2">
    <name type="scientific">Burkholderia cenocepacia</name>
    <dbReference type="NCBI Taxonomy" id="95486"/>
    <lineage>
        <taxon>Bacteria</taxon>
        <taxon>Pseudomonadati</taxon>
        <taxon>Pseudomonadota</taxon>
        <taxon>Betaproteobacteria</taxon>
        <taxon>Burkholderiales</taxon>
        <taxon>Burkholderiaceae</taxon>
        <taxon>Burkholderia</taxon>
        <taxon>Burkholderia cepacia complex</taxon>
    </lineage>
</organism>
<dbReference type="EMBL" id="MUTJ01000061">
    <property type="protein sequence ID" value="ONU83303.1"/>
    <property type="molecule type" value="Genomic_DNA"/>
</dbReference>
<protein>
    <submittedName>
        <fullName evidence="1">Uncharacterized protein</fullName>
    </submittedName>
</protein>
<accession>A0A1V2W191</accession>
<comment type="caution">
    <text evidence="1">The sequence shown here is derived from an EMBL/GenBank/DDBJ whole genome shotgun (WGS) entry which is preliminary data.</text>
</comment>
<dbReference type="AlphaFoldDB" id="A0A1V2W191"/>